<sequence length="227" mass="23947">MASSALRRSLPRGPSLRSALSSRRPPAASDFCRSFQSGDGETGETVDEFEAQLFGNKGMDEGSLYQELDRAGNASKRYGMGSGSRGGFGGLGDRSSSGTRGGFGGLGDRSSSGAMGGFGGFGDRNNTGSMGGFGGFGDRSNSGSLGGFDSLNDGMSEALGEVARNSQMDDDDDDEEEEDWDDEDFSSGLTWTSGKVQPILFGTLTLKDLQQQRTLPDHSLKQLHQKF</sequence>
<proteinExistence type="predicted"/>
<protein>
    <submittedName>
        <fullName evidence="2">Uncharacterized protein</fullName>
    </submittedName>
</protein>
<keyword evidence="3" id="KW-1185">Reference proteome</keyword>
<gene>
    <name evidence="2" type="ORF">PVAP13_9NG254673</name>
</gene>
<feature type="region of interest" description="Disordered" evidence="1">
    <location>
        <begin position="67"/>
        <end position="190"/>
    </location>
</feature>
<dbReference type="AlphaFoldDB" id="A0A8T0MKB3"/>
<reference evidence="2" key="1">
    <citation type="submission" date="2020-05" db="EMBL/GenBank/DDBJ databases">
        <title>WGS assembly of Panicum virgatum.</title>
        <authorList>
            <person name="Lovell J.T."/>
            <person name="Jenkins J."/>
            <person name="Shu S."/>
            <person name="Juenger T.E."/>
            <person name="Schmutz J."/>
        </authorList>
    </citation>
    <scope>NUCLEOTIDE SEQUENCE</scope>
    <source>
        <strain evidence="2">AP13</strain>
    </source>
</reference>
<dbReference type="Proteomes" id="UP000823388">
    <property type="component" value="Chromosome 9N"/>
</dbReference>
<feature type="compositionally biased region" description="Low complexity" evidence="1">
    <location>
        <begin position="1"/>
        <end position="29"/>
    </location>
</feature>
<comment type="caution">
    <text evidence="2">The sequence shown here is derived from an EMBL/GenBank/DDBJ whole genome shotgun (WGS) entry which is preliminary data.</text>
</comment>
<organism evidence="2 3">
    <name type="scientific">Panicum virgatum</name>
    <name type="common">Blackwell switchgrass</name>
    <dbReference type="NCBI Taxonomy" id="38727"/>
    <lineage>
        <taxon>Eukaryota</taxon>
        <taxon>Viridiplantae</taxon>
        <taxon>Streptophyta</taxon>
        <taxon>Embryophyta</taxon>
        <taxon>Tracheophyta</taxon>
        <taxon>Spermatophyta</taxon>
        <taxon>Magnoliopsida</taxon>
        <taxon>Liliopsida</taxon>
        <taxon>Poales</taxon>
        <taxon>Poaceae</taxon>
        <taxon>PACMAD clade</taxon>
        <taxon>Panicoideae</taxon>
        <taxon>Panicodae</taxon>
        <taxon>Paniceae</taxon>
        <taxon>Panicinae</taxon>
        <taxon>Panicum</taxon>
        <taxon>Panicum sect. Hiantes</taxon>
    </lineage>
</organism>
<feature type="region of interest" description="Disordered" evidence="1">
    <location>
        <begin position="1"/>
        <end position="47"/>
    </location>
</feature>
<dbReference type="EMBL" id="CM029054">
    <property type="protein sequence ID" value="KAG2537188.1"/>
    <property type="molecule type" value="Genomic_DNA"/>
</dbReference>
<evidence type="ECO:0000313" key="2">
    <source>
        <dbReference type="EMBL" id="KAG2537188.1"/>
    </source>
</evidence>
<feature type="compositionally biased region" description="Acidic residues" evidence="1">
    <location>
        <begin position="168"/>
        <end position="185"/>
    </location>
</feature>
<accession>A0A8T0MKB3</accession>
<name>A0A8T0MKB3_PANVG</name>
<feature type="compositionally biased region" description="Gly residues" evidence="1">
    <location>
        <begin position="80"/>
        <end position="92"/>
    </location>
</feature>
<evidence type="ECO:0000256" key="1">
    <source>
        <dbReference type="SAM" id="MobiDB-lite"/>
    </source>
</evidence>
<evidence type="ECO:0000313" key="3">
    <source>
        <dbReference type="Proteomes" id="UP000823388"/>
    </source>
</evidence>